<accession>A0A538U744</accession>
<evidence type="ECO:0000256" key="1">
    <source>
        <dbReference type="ARBA" id="ARBA00006479"/>
    </source>
</evidence>
<dbReference type="PANTHER" id="PTHR18964">
    <property type="entry name" value="ROK (REPRESSOR, ORF, KINASE) FAMILY"/>
    <property type="match status" value="1"/>
</dbReference>
<evidence type="ECO:0000313" key="3">
    <source>
        <dbReference type="Proteomes" id="UP000319771"/>
    </source>
</evidence>
<gene>
    <name evidence="2" type="ORF">E6K81_09335</name>
</gene>
<evidence type="ECO:0000313" key="2">
    <source>
        <dbReference type="EMBL" id="TMQ71715.1"/>
    </source>
</evidence>
<dbReference type="SUPFAM" id="SSF53067">
    <property type="entry name" value="Actin-like ATPase domain"/>
    <property type="match status" value="1"/>
</dbReference>
<dbReference type="InterPro" id="IPR000600">
    <property type="entry name" value="ROK"/>
</dbReference>
<dbReference type="Pfam" id="PF00480">
    <property type="entry name" value="ROK"/>
    <property type="match status" value="1"/>
</dbReference>
<protein>
    <submittedName>
        <fullName evidence="2">ROK family protein</fullName>
    </submittedName>
</protein>
<dbReference type="PROSITE" id="PS01125">
    <property type="entry name" value="ROK"/>
    <property type="match status" value="1"/>
</dbReference>
<sequence>MDPMLLRCAAVSASSGSRYAVGLDLGGTDLKAARVSADGRLEGFAKRPSRAAESAEGPLEAIAEAVAALTHGARDGLIGVGLGSPGVIDPVTGSLAGPTPHLHFWEAFPLRERLSQRLGLPVVVDNDANLAALAEHRLGAARGARVSITVTVGTGIGAGIVVEGRVLHGARGGAGEIGHLPLGRGGAPCRCGVPDCVEPDASGSGLARHARELGLSPAEAATVFAAAEAGDPRAQAVVAAMADRLGAALGVAVSLIDPDVVVLGGGVAQAGERLLEPVRAAVSRYTLATHREGLRVVAAALGERAGVIGAGLLAWDAAARSA</sequence>
<organism evidence="2 3">
    <name type="scientific">Eiseniibacteriota bacterium</name>
    <dbReference type="NCBI Taxonomy" id="2212470"/>
    <lineage>
        <taxon>Bacteria</taxon>
        <taxon>Candidatus Eiseniibacteriota</taxon>
    </lineage>
</organism>
<name>A0A538U744_UNCEI</name>
<dbReference type="Proteomes" id="UP000319771">
    <property type="component" value="Unassembled WGS sequence"/>
</dbReference>
<dbReference type="PANTHER" id="PTHR18964:SF149">
    <property type="entry name" value="BIFUNCTIONAL UDP-N-ACETYLGLUCOSAMINE 2-EPIMERASE_N-ACETYLMANNOSAMINE KINASE"/>
    <property type="match status" value="1"/>
</dbReference>
<comment type="similarity">
    <text evidence="1">Belongs to the ROK (NagC/XylR) family.</text>
</comment>
<dbReference type="Gene3D" id="3.30.420.40">
    <property type="match status" value="2"/>
</dbReference>
<dbReference type="AlphaFoldDB" id="A0A538U744"/>
<dbReference type="EMBL" id="VBPB01000148">
    <property type="protein sequence ID" value="TMQ71715.1"/>
    <property type="molecule type" value="Genomic_DNA"/>
</dbReference>
<comment type="caution">
    <text evidence="2">The sequence shown here is derived from an EMBL/GenBank/DDBJ whole genome shotgun (WGS) entry which is preliminary data.</text>
</comment>
<dbReference type="InterPro" id="IPR049874">
    <property type="entry name" value="ROK_cs"/>
</dbReference>
<proteinExistence type="inferred from homology"/>
<dbReference type="InterPro" id="IPR043129">
    <property type="entry name" value="ATPase_NBD"/>
</dbReference>
<reference evidence="2 3" key="1">
    <citation type="journal article" date="2019" name="Nat. Microbiol.">
        <title>Mediterranean grassland soil C-N compound turnover is dependent on rainfall and depth, and is mediated by genomically divergent microorganisms.</title>
        <authorList>
            <person name="Diamond S."/>
            <person name="Andeer P.F."/>
            <person name="Li Z."/>
            <person name="Crits-Christoph A."/>
            <person name="Burstein D."/>
            <person name="Anantharaman K."/>
            <person name="Lane K.R."/>
            <person name="Thomas B.C."/>
            <person name="Pan C."/>
            <person name="Northen T.R."/>
            <person name="Banfield J.F."/>
        </authorList>
    </citation>
    <scope>NUCLEOTIDE SEQUENCE [LARGE SCALE GENOMIC DNA]</scope>
    <source>
        <strain evidence="2">WS_11</strain>
    </source>
</reference>